<evidence type="ECO:0000256" key="5">
    <source>
        <dbReference type="SAM" id="MobiDB-lite"/>
    </source>
</evidence>
<comment type="subcellular location">
    <subcellularLocation>
        <location evidence="1">Membrane</location>
        <topology evidence="1">Multi-pass membrane protein</topology>
    </subcellularLocation>
</comment>
<evidence type="ECO:0000313" key="9">
    <source>
        <dbReference type="Proteomes" id="UP000051802"/>
    </source>
</evidence>
<evidence type="ECO:0000256" key="1">
    <source>
        <dbReference type="ARBA" id="ARBA00004141"/>
    </source>
</evidence>
<dbReference type="Pfam" id="PF01694">
    <property type="entry name" value="Rhomboid"/>
    <property type="match status" value="1"/>
</dbReference>
<feature type="transmembrane region" description="Helical" evidence="6">
    <location>
        <begin position="76"/>
        <end position="93"/>
    </location>
</feature>
<sequence length="258" mass="28154">MDTLNPLHDPATDAREQRGRVIRAFNISLGAVLVMVAVLASQAGFDWRPFAVRPHEWEGLWGVLTAPLLHGSLEHLGANSFALLILGTLAGSVYPKATKWGLPLMWLGSGLGAWFLGDVGTFHLGASGVTHGLMFLLFVLGLIRRDRAAIATSMIAFLFYGGMLLAILPREPGISWQSHMGGAIGGVVAAILFRHLDPLLPRKRYSWEDEEEAEAAGGDDPEGMEPPRPREVPVLWAREPEDPNGVVIRFRPRTPSQD</sequence>
<dbReference type="Gene3D" id="1.20.1540.10">
    <property type="entry name" value="Rhomboid-like"/>
    <property type="match status" value="1"/>
</dbReference>
<feature type="transmembrane region" description="Helical" evidence="6">
    <location>
        <begin position="150"/>
        <end position="168"/>
    </location>
</feature>
<dbReference type="PANTHER" id="PTHR43731:SF9">
    <property type="entry name" value="SLR1461 PROTEIN"/>
    <property type="match status" value="1"/>
</dbReference>
<dbReference type="InterPro" id="IPR035952">
    <property type="entry name" value="Rhomboid-like_sf"/>
</dbReference>
<accession>A0A0Q9ZY78</accession>
<keyword evidence="3 6" id="KW-1133">Transmembrane helix</keyword>
<name>A0A0Q9ZY78_9GAMM</name>
<dbReference type="STRING" id="676599.ARC20_15770"/>
<evidence type="ECO:0000259" key="7">
    <source>
        <dbReference type="Pfam" id="PF01694"/>
    </source>
</evidence>
<feature type="region of interest" description="Disordered" evidence="5">
    <location>
        <begin position="210"/>
        <end position="258"/>
    </location>
</feature>
<evidence type="ECO:0000256" key="3">
    <source>
        <dbReference type="ARBA" id="ARBA00022989"/>
    </source>
</evidence>
<protein>
    <recommendedName>
        <fullName evidence="7">Peptidase S54 rhomboid domain-containing protein</fullName>
    </recommendedName>
</protein>
<dbReference type="PANTHER" id="PTHR43731">
    <property type="entry name" value="RHOMBOID PROTEASE"/>
    <property type="match status" value="1"/>
</dbReference>
<dbReference type="Proteomes" id="UP000051802">
    <property type="component" value="Unassembled WGS sequence"/>
</dbReference>
<evidence type="ECO:0000313" key="8">
    <source>
        <dbReference type="EMBL" id="KRG37869.1"/>
    </source>
</evidence>
<dbReference type="GO" id="GO:0016020">
    <property type="term" value="C:membrane"/>
    <property type="evidence" value="ECO:0007669"/>
    <property type="project" value="UniProtKB-SubCell"/>
</dbReference>
<reference evidence="8 9" key="1">
    <citation type="submission" date="2015-10" db="EMBL/GenBank/DDBJ databases">
        <title>Genome sequencing and analysis of members of genus Stenotrophomonas.</title>
        <authorList>
            <person name="Patil P.P."/>
            <person name="Midha S."/>
            <person name="Patil P.B."/>
        </authorList>
    </citation>
    <scope>NUCLEOTIDE SEQUENCE [LARGE SCALE GENOMIC DNA]</scope>
    <source>
        <strain evidence="8 9">JCM 16536</strain>
    </source>
</reference>
<keyword evidence="9" id="KW-1185">Reference proteome</keyword>
<dbReference type="OrthoDB" id="465874at2"/>
<feature type="compositionally biased region" description="Acidic residues" evidence="5">
    <location>
        <begin position="210"/>
        <end position="223"/>
    </location>
</feature>
<organism evidence="8 9">
    <name type="scientific">Stenotrophomonas panacihumi</name>
    <dbReference type="NCBI Taxonomy" id="676599"/>
    <lineage>
        <taxon>Bacteria</taxon>
        <taxon>Pseudomonadati</taxon>
        <taxon>Pseudomonadota</taxon>
        <taxon>Gammaproteobacteria</taxon>
        <taxon>Lysobacterales</taxon>
        <taxon>Lysobacteraceae</taxon>
        <taxon>Stenotrophomonas</taxon>
    </lineage>
</organism>
<proteinExistence type="predicted"/>
<keyword evidence="2 6" id="KW-0812">Transmembrane</keyword>
<feature type="transmembrane region" description="Helical" evidence="6">
    <location>
        <begin position="122"/>
        <end position="143"/>
    </location>
</feature>
<feature type="transmembrane region" description="Helical" evidence="6">
    <location>
        <begin position="100"/>
        <end position="116"/>
    </location>
</feature>
<keyword evidence="4 6" id="KW-0472">Membrane</keyword>
<evidence type="ECO:0000256" key="6">
    <source>
        <dbReference type="SAM" id="Phobius"/>
    </source>
</evidence>
<evidence type="ECO:0000256" key="4">
    <source>
        <dbReference type="ARBA" id="ARBA00023136"/>
    </source>
</evidence>
<feature type="transmembrane region" description="Helical" evidence="6">
    <location>
        <begin position="174"/>
        <end position="193"/>
    </location>
</feature>
<comment type="caution">
    <text evidence="8">The sequence shown here is derived from an EMBL/GenBank/DDBJ whole genome shotgun (WGS) entry which is preliminary data.</text>
</comment>
<feature type="transmembrane region" description="Helical" evidence="6">
    <location>
        <begin position="24"/>
        <end position="45"/>
    </location>
</feature>
<dbReference type="EMBL" id="LLXU01000128">
    <property type="protein sequence ID" value="KRG37869.1"/>
    <property type="molecule type" value="Genomic_DNA"/>
</dbReference>
<dbReference type="InterPro" id="IPR022764">
    <property type="entry name" value="Peptidase_S54_rhomboid_dom"/>
</dbReference>
<dbReference type="RefSeq" id="WP_057649015.1">
    <property type="nucleotide sequence ID" value="NZ_LLXU01000128.1"/>
</dbReference>
<dbReference type="GO" id="GO:0004252">
    <property type="term" value="F:serine-type endopeptidase activity"/>
    <property type="evidence" value="ECO:0007669"/>
    <property type="project" value="InterPro"/>
</dbReference>
<dbReference type="AlphaFoldDB" id="A0A0Q9ZY78"/>
<gene>
    <name evidence="8" type="ORF">ARC20_15770</name>
</gene>
<dbReference type="InterPro" id="IPR050925">
    <property type="entry name" value="Rhomboid_protease_S54"/>
</dbReference>
<evidence type="ECO:0000256" key="2">
    <source>
        <dbReference type="ARBA" id="ARBA00022692"/>
    </source>
</evidence>
<dbReference type="SUPFAM" id="SSF144091">
    <property type="entry name" value="Rhomboid-like"/>
    <property type="match status" value="1"/>
</dbReference>
<feature type="domain" description="Peptidase S54 rhomboid" evidence="7">
    <location>
        <begin position="60"/>
        <end position="194"/>
    </location>
</feature>